<dbReference type="STRING" id="947013.SAMN04488109_0516"/>
<dbReference type="InterPro" id="IPR036909">
    <property type="entry name" value="Cyt_c-like_dom_sf"/>
</dbReference>
<keyword evidence="1" id="KW-0813">Transport</keyword>
<dbReference type="GO" id="GO:0005506">
    <property type="term" value="F:iron ion binding"/>
    <property type="evidence" value="ECO:0007669"/>
    <property type="project" value="InterPro"/>
</dbReference>
<name>A0A1M5K9F2_9BACT</name>
<keyword evidence="4" id="KW-0249">Electron transport</keyword>
<dbReference type="InterPro" id="IPR005084">
    <property type="entry name" value="CBM6"/>
</dbReference>
<reference evidence="9 10" key="1">
    <citation type="submission" date="2016-11" db="EMBL/GenBank/DDBJ databases">
        <authorList>
            <person name="Jaros S."/>
            <person name="Januszkiewicz K."/>
            <person name="Wedrychowicz H."/>
        </authorList>
    </citation>
    <scope>NUCLEOTIDE SEQUENCE [LARGE SCALE GENOMIC DNA]</scope>
    <source>
        <strain evidence="9 10">DSM 24574</strain>
    </source>
</reference>
<keyword evidence="3 6" id="KW-0479">Metal-binding</keyword>
<dbReference type="GO" id="GO:0030246">
    <property type="term" value="F:carbohydrate binding"/>
    <property type="evidence" value="ECO:0007669"/>
    <property type="project" value="InterPro"/>
</dbReference>
<dbReference type="AlphaFoldDB" id="A0A1M5K9F2"/>
<comment type="PTM">
    <text evidence="6">Binds 1 heme c group covalently per subunit.</text>
</comment>
<dbReference type="Pfam" id="PF06283">
    <property type="entry name" value="ThuA"/>
    <property type="match status" value="1"/>
</dbReference>
<dbReference type="PANTHER" id="PTHR40469">
    <property type="entry name" value="SECRETED GLYCOSYL HYDROLASE"/>
    <property type="match status" value="1"/>
</dbReference>
<dbReference type="InterPro" id="IPR009056">
    <property type="entry name" value="Cyt_c-like_dom"/>
</dbReference>
<evidence type="ECO:0000259" key="8">
    <source>
        <dbReference type="PROSITE" id="PS51007"/>
    </source>
</evidence>
<organism evidence="9 10">
    <name type="scientific">Chryseolinea serpens</name>
    <dbReference type="NCBI Taxonomy" id="947013"/>
    <lineage>
        <taxon>Bacteria</taxon>
        <taxon>Pseudomonadati</taxon>
        <taxon>Bacteroidota</taxon>
        <taxon>Cytophagia</taxon>
        <taxon>Cytophagales</taxon>
        <taxon>Fulvivirgaceae</taxon>
        <taxon>Chryseolinea</taxon>
    </lineage>
</organism>
<dbReference type="SUPFAM" id="SSF52317">
    <property type="entry name" value="Class I glutamine amidotransferase-like"/>
    <property type="match status" value="1"/>
</dbReference>
<keyword evidence="2 6" id="KW-0349">Heme</keyword>
<dbReference type="Gene3D" id="3.40.50.880">
    <property type="match status" value="1"/>
</dbReference>
<evidence type="ECO:0000256" key="5">
    <source>
        <dbReference type="ARBA" id="ARBA00023004"/>
    </source>
</evidence>
<dbReference type="InterPro" id="IPR013783">
    <property type="entry name" value="Ig-like_fold"/>
</dbReference>
<dbReference type="InterPro" id="IPR011041">
    <property type="entry name" value="Quinoprot_gluc/sorb_DH_b-prop"/>
</dbReference>
<proteinExistence type="predicted"/>
<dbReference type="PANTHER" id="PTHR40469:SF2">
    <property type="entry name" value="GALACTOSE-BINDING DOMAIN-LIKE SUPERFAMILY PROTEIN"/>
    <property type="match status" value="1"/>
</dbReference>
<sequence>MTMHKLNSFLSIVVLFCLILSCGEKTVPGVLVFSKTKGYRHESIDTAKLVLMALGKTNGFAVDTTEDASLFNEENLKRYRAVIFLSTTQDVLDPVQQADFKRFIEAGGGYVGIHAAADTEYEWPWYGKLVGAYFKSHPKQQEAMFRKVTPFGPHPNTLPNEWKRWDELYNYKHFSPDINVIYTLDESTYEGGENGDNHPIAWYHDFEGGRSFYTGMGHTKQSYADSLFQDHLLTGIHYAIGDKPLDYSKAKTIRAVEENRFKKTVLDFNLDEPTEMTVLPDGKIIFIERKGEVMLYTPADGKIKEVNKFNVWTKSEDGMIGLAADPNFAKNHWIYIFYSHPDKSVNVLSRFVFQDDKVDMASEKQLLEVGTQRETCCHTGGSLMFDPHGNLFISTGDNSSPFESDGFSPSDERAGRAPFDAQKSSANTNDLRGKILRIHPEDDGTYTIPEGNLFAKGVEKTRPEIYVMGCRNPYRISMDSKTGFLYWGEVGPDAGKDDSLRGPRGYDELNQAKKAGFFGWPYFVGNNFPYAKYDFAAKKVGVKWNPESPINESPNNTGKRELPAVSPPFIWYPYVKSDDFPMLKEGGRNAMAGPVYYSENYKGVPTAFPNYFDGKLLMYDWIRNWMFLVSMNDQGAIMDMEPFMPNTKFNNIIDMSYGPDGKLYMIEYGTAWFKQNLDARLVRIDYNGGNRPPVAMLSADKLSTGFPATVKLSAEGTNDPDGDKITYQLEAEGKTLTSADGKFTVDFKNPGVQNVKLTVKDDKGGEADAQLKLTIGNEPPVVTAEIVSGNKSFYFPGTPVKYTVSVSDKEDGSTTDGKIKPEDVTVTFDYLKGFDMTAIAQGHQMPTAELPGKVLIEKSDCKSCHIIDQKSAGPSYKMVAEKYKGDEKAVGLLAAKVIKGGAGVWGTTEMAAHPQVSVDDAKKMVEYVLSLSESKVVKKLPLSGSATPGKEEDGAYILTATYFDKGADKVPALAGTTAIALRSPVLGAEQMDDLNIVSKVKSDRGTALQNVLNNAHGAFKNVDLTGVKKATLLTFIMAGQNTGGDIEIHLDKPDGQLLGKATVTAPALVKTPVKLAPVSGNHDLYIVFKRPKGDKPMFYFGGVALDNK</sequence>
<dbReference type="InterPro" id="IPR029062">
    <property type="entry name" value="Class_I_gatase-like"/>
</dbReference>
<accession>A0A1M5K9F2</accession>
<dbReference type="PROSITE" id="PS51257">
    <property type="entry name" value="PROKAR_LIPOPROTEIN"/>
    <property type="match status" value="1"/>
</dbReference>
<evidence type="ECO:0000256" key="1">
    <source>
        <dbReference type="ARBA" id="ARBA00022448"/>
    </source>
</evidence>
<dbReference type="InterPro" id="IPR012938">
    <property type="entry name" value="Glc/Sorbosone_DH"/>
</dbReference>
<dbReference type="Pfam" id="PF07995">
    <property type="entry name" value="GSDH"/>
    <property type="match status" value="1"/>
</dbReference>
<dbReference type="SUPFAM" id="SSF49785">
    <property type="entry name" value="Galactose-binding domain-like"/>
    <property type="match status" value="1"/>
</dbReference>
<feature type="domain" description="Cytochrome c" evidence="8">
    <location>
        <begin position="847"/>
        <end position="932"/>
    </location>
</feature>
<evidence type="ECO:0000313" key="10">
    <source>
        <dbReference type="Proteomes" id="UP000184212"/>
    </source>
</evidence>
<dbReference type="GO" id="GO:0020037">
    <property type="term" value="F:heme binding"/>
    <property type="evidence" value="ECO:0007669"/>
    <property type="project" value="InterPro"/>
</dbReference>
<evidence type="ECO:0000313" key="9">
    <source>
        <dbReference type="EMBL" id="SHG49415.1"/>
    </source>
</evidence>
<dbReference type="SUPFAM" id="SSF46626">
    <property type="entry name" value="Cytochrome c"/>
    <property type="match status" value="1"/>
</dbReference>
<dbReference type="RefSeq" id="WP_178377001.1">
    <property type="nucleotide sequence ID" value="NZ_FQWQ01000001.1"/>
</dbReference>
<dbReference type="InterPro" id="IPR029010">
    <property type="entry name" value="ThuA-like"/>
</dbReference>
<evidence type="ECO:0000256" key="2">
    <source>
        <dbReference type="ARBA" id="ARBA00022617"/>
    </source>
</evidence>
<protein>
    <submittedName>
        <fullName evidence="9">Cytochrome c</fullName>
    </submittedName>
</protein>
<feature type="region of interest" description="Disordered" evidence="7">
    <location>
        <begin position="400"/>
        <end position="425"/>
    </location>
</feature>
<dbReference type="PROSITE" id="PS51007">
    <property type="entry name" value="CYTC"/>
    <property type="match status" value="1"/>
</dbReference>
<dbReference type="Gene3D" id="1.10.760.10">
    <property type="entry name" value="Cytochrome c-like domain"/>
    <property type="match status" value="1"/>
</dbReference>
<dbReference type="CDD" id="cd04084">
    <property type="entry name" value="CBM6_xylanase-like"/>
    <property type="match status" value="1"/>
</dbReference>
<gene>
    <name evidence="9" type="ORF">SAMN04488109_0516</name>
</gene>
<keyword evidence="10" id="KW-1185">Reference proteome</keyword>
<dbReference type="EMBL" id="FQWQ01000001">
    <property type="protein sequence ID" value="SHG49415.1"/>
    <property type="molecule type" value="Genomic_DNA"/>
</dbReference>
<dbReference type="InterPro" id="IPR002324">
    <property type="entry name" value="Cyt_c_ID"/>
</dbReference>
<dbReference type="InterPro" id="IPR011042">
    <property type="entry name" value="6-blade_b-propeller_TolB-like"/>
</dbReference>
<evidence type="ECO:0000256" key="6">
    <source>
        <dbReference type="PIRSR" id="PIRSR602324-1"/>
    </source>
</evidence>
<feature type="binding site" description="covalent" evidence="6">
    <location>
        <position position="865"/>
    </location>
    <ligand>
        <name>heme c</name>
        <dbReference type="ChEBI" id="CHEBI:61717"/>
    </ligand>
</feature>
<dbReference type="GO" id="GO:0009055">
    <property type="term" value="F:electron transfer activity"/>
    <property type="evidence" value="ECO:0007669"/>
    <property type="project" value="InterPro"/>
</dbReference>
<keyword evidence="5 6" id="KW-0408">Iron</keyword>
<dbReference type="SUPFAM" id="SSF50952">
    <property type="entry name" value="Soluble quinoprotein glucose dehydrogenase"/>
    <property type="match status" value="1"/>
</dbReference>
<evidence type="ECO:0000256" key="4">
    <source>
        <dbReference type="ARBA" id="ARBA00022982"/>
    </source>
</evidence>
<dbReference type="Pfam" id="PF03422">
    <property type="entry name" value="CBM_6"/>
    <property type="match status" value="1"/>
</dbReference>
<dbReference type="InterPro" id="IPR035986">
    <property type="entry name" value="PKD_dom_sf"/>
</dbReference>
<dbReference type="PRINTS" id="PR00606">
    <property type="entry name" value="CYTCHROMECID"/>
</dbReference>
<feature type="binding site" description="covalent" evidence="6">
    <location>
        <position position="910"/>
    </location>
    <ligand>
        <name>heme c</name>
        <dbReference type="ChEBI" id="CHEBI:61717"/>
    </ligand>
</feature>
<dbReference type="Proteomes" id="UP000184212">
    <property type="component" value="Unassembled WGS sequence"/>
</dbReference>
<evidence type="ECO:0000256" key="3">
    <source>
        <dbReference type="ARBA" id="ARBA00022723"/>
    </source>
</evidence>
<dbReference type="Pfam" id="PF17963">
    <property type="entry name" value="Big_9"/>
    <property type="match status" value="1"/>
</dbReference>
<dbReference type="Gene3D" id="2.60.40.10">
    <property type="entry name" value="Immunoglobulins"/>
    <property type="match status" value="1"/>
</dbReference>
<evidence type="ECO:0000256" key="7">
    <source>
        <dbReference type="SAM" id="MobiDB-lite"/>
    </source>
</evidence>
<feature type="binding site" description="covalent" evidence="6">
    <location>
        <position position="861"/>
    </location>
    <ligand>
        <name>heme c</name>
        <dbReference type="ChEBI" id="CHEBI:61717"/>
    </ligand>
</feature>
<dbReference type="Gene3D" id="2.120.10.30">
    <property type="entry name" value="TolB, C-terminal domain"/>
    <property type="match status" value="1"/>
</dbReference>
<dbReference type="SUPFAM" id="SSF49299">
    <property type="entry name" value="PKD domain"/>
    <property type="match status" value="1"/>
</dbReference>
<dbReference type="Gene3D" id="2.60.120.260">
    <property type="entry name" value="Galactose-binding domain-like"/>
    <property type="match status" value="1"/>
</dbReference>
<dbReference type="Pfam" id="PF00034">
    <property type="entry name" value="Cytochrom_C"/>
    <property type="match status" value="1"/>
</dbReference>
<dbReference type="InterPro" id="IPR008979">
    <property type="entry name" value="Galactose-bd-like_sf"/>
</dbReference>